<name>A0ABY4EW02_9BACI</name>
<dbReference type="CDD" id="cd00756">
    <property type="entry name" value="MoaE"/>
    <property type="match status" value="1"/>
</dbReference>
<accession>A0ABY4EW02</accession>
<gene>
    <name evidence="1" type="ORF">MUN88_19245</name>
</gene>
<evidence type="ECO:0000313" key="2">
    <source>
        <dbReference type="Proteomes" id="UP000831782"/>
    </source>
</evidence>
<organism evidence="1 2">
    <name type="scientific">Gracilibacillus caseinilyticus</name>
    <dbReference type="NCBI Taxonomy" id="2932256"/>
    <lineage>
        <taxon>Bacteria</taxon>
        <taxon>Bacillati</taxon>
        <taxon>Bacillota</taxon>
        <taxon>Bacilli</taxon>
        <taxon>Bacillales</taxon>
        <taxon>Bacillaceae</taxon>
        <taxon>Gracilibacillus</taxon>
    </lineage>
</organism>
<reference evidence="1 2" key="1">
    <citation type="submission" date="2022-04" db="EMBL/GenBank/DDBJ databases">
        <title>Gracilibacillus sp. isolated from saltern.</title>
        <authorList>
            <person name="Won M."/>
            <person name="Lee C.-M."/>
            <person name="Woen H.-Y."/>
            <person name="Kwon S.-W."/>
        </authorList>
    </citation>
    <scope>NUCLEOTIDE SEQUENCE [LARGE SCALE GENOMIC DNA]</scope>
    <source>
        <strain evidence="1 2">SSWR10-1</strain>
    </source>
</reference>
<dbReference type="InterPro" id="IPR003448">
    <property type="entry name" value="Mopterin_biosynth_MoaE"/>
</dbReference>
<dbReference type="Gene3D" id="3.90.1170.40">
    <property type="entry name" value="Molybdopterin biosynthesis MoaE subunit"/>
    <property type="match status" value="1"/>
</dbReference>
<dbReference type="PANTHER" id="PTHR23404">
    <property type="entry name" value="MOLYBDOPTERIN SYNTHASE RELATED"/>
    <property type="match status" value="1"/>
</dbReference>
<protein>
    <submittedName>
        <fullName evidence="1">Molybdenum cofactor biosynthesis protein MoaE</fullName>
    </submittedName>
</protein>
<dbReference type="Pfam" id="PF02391">
    <property type="entry name" value="MoaE"/>
    <property type="match status" value="1"/>
</dbReference>
<dbReference type="SUPFAM" id="SSF54690">
    <property type="entry name" value="Molybdopterin synthase subunit MoaE"/>
    <property type="match status" value="1"/>
</dbReference>
<dbReference type="EMBL" id="CP095072">
    <property type="protein sequence ID" value="UOQ48155.1"/>
    <property type="molecule type" value="Genomic_DNA"/>
</dbReference>
<keyword evidence="2" id="KW-1185">Reference proteome</keyword>
<dbReference type="RefSeq" id="WP_244718255.1">
    <property type="nucleotide sequence ID" value="NZ_CP095072.1"/>
</dbReference>
<sequence>MPSKHFEIVKNPIDINAIIQKVEDRNAGAITTFIGTVRELTGDKRTIYLEYQAYKPMAEKMLEQVGQEIGEKWSGTHVAITHRIGSLNISDIAVVIAVSSPHRKPAYQANEYAIERIKQIVPIWKKEQWEDGAAWIGDQLENVPYPTGKPEINGGDQDD</sequence>
<proteinExistence type="predicted"/>
<evidence type="ECO:0000313" key="1">
    <source>
        <dbReference type="EMBL" id="UOQ48155.1"/>
    </source>
</evidence>
<dbReference type="InterPro" id="IPR036563">
    <property type="entry name" value="MoaE_sf"/>
</dbReference>
<dbReference type="Proteomes" id="UP000831782">
    <property type="component" value="Chromosome"/>
</dbReference>